<dbReference type="EMBL" id="AZFB01000014">
    <property type="protein sequence ID" value="KRL62035.1"/>
    <property type="molecule type" value="Genomic_DNA"/>
</dbReference>
<keyword evidence="1" id="KW-0812">Transmembrane</keyword>
<dbReference type="RefSeq" id="WP_027825268.1">
    <property type="nucleotide sequence ID" value="NZ_AUEI01000013.1"/>
</dbReference>
<organism evidence="2 3">
    <name type="scientific">Lactobacillus psittaci DSM 15354</name>
    <dbReference type="NCBI Taxonomy" id="1122152"/>
    <lineage>
        <taxon>Bacteria</taxon>
        <taxon>Bacillati</taxon>
        <taxon>Bacillota</taxon>
        <taxon>Bacilli</taxon>
        <taxon>Lactobacillales</taxon>
        <taxon>Lactobacillaceae</taxon>
        <taxon>Lactobacillus</taxon>
    </lineage>
</organism>
<evidence type="ECO:0000313" key="2">
    <source>
        <dbReference type="EMBL" id="KRL62035.1"/>
    </source>
</evidence>
<dbReference type="OrthoDB" id="2301173at2"/>
<gene>
    <name evidence="2" type="ORF">FC23_GL000411</name>
</gene>
<feature type="transmembrane region" description="Helical" evidence="1">
    <location>
        <begin position="6"/>
        <end position="27"/>
    </location>
</feature>
<feature type="transmembrane region" description="Helical" evidence="1">
    <location>
        <begin position="34"/>
        <end position="54"/>
    </location>
</feature>
<proteinExistence type="predicted"/>
<dbReference type="eggNOG" id="ENOG50309WR">
    <property type="taxonomic scope" value="Bacteria"/>
</dbReference>
<name>A0A0R1S6U0_9LACO</name>
<accession>A0A0R1S6U0</accession>
<dbReference type="Proteomes" id="UP000051931">
    <property type="component" value="Unassembled WGS sequence"/>
</dbReference>
<evidence type="ECO:0000313" key="3">
    <source>
        <dbReference type="Proteomes" id="UP000051931"/>
    </source>
</evidence>
<keyword evidence="1" id="KW-1133">Transmembrane helix</keyword>
<dbReference type="STRING" id="1122152.GCA_000425905_01322"/>
<keyword evidence="1" id="KW-0472">Membrane</keyword>
<evidence type="ECO:0000256" key="1">
    <source>
        <dbReference type="SAM" id="Phobius"/>
    </source>
</evidence>
<keyword evidence="3" id="KW-1185">Reference proteome</keyword>
<comment type="caution">
    <text evidence="2">The sequence shown here is derived from an EMBL/GenBank/DDBJ whole genome shotgun (WGS) entry which is preliminary data.</text>
</comment>
<sequence length="120" mass="14060">MKNNIFPTVYGIISAVLGFLAVVFIMLKTFRLNITISVVIAGIFALIFFVWSYFQARASTEIKRIVRTYNLTDQDLADLTGFKKSDFPIYHDKLQLILPKRFWPQVLHALRRYEEEQNKL</sequence>
<reference evidence="2 3" key="1">
    <citation type="journal article" date="2015" name="Genome Announc.">
        <title>Expanding the biotechnology potential of lactobacilli through comparative genomics of 213 strains and associated genera.</title>
        <authorList>
            <person name="Sun Z."/>
            <person name="Harris H.M."/>
            <person name="McCann A."/>
            <person name="Guo C."/>
            <person name="Argimon S."/>
            <person name="Zhang W."/>
            <person name="Yang X."/>
            <person name="Jeffery I.B."/>
            <person name="Cooney J.C."/>
            <person name="Kagawa T.F."/>
            <person name="Liu W."/>
            <person name="Song Y."/>
            <person name="Salvetti E."/>
            <person name="Wrobel A."/>
            <person name="Rasinkangas P."/>
            <person name="Parkhill J."/>
            <person name="Rea M.C."/>
            <person name="O'Sullivan O."/>
            <person name="Ritari J."/>
            <person name="Douillard F.P."/>
            <person name="Paul Ross R."/>
            <person name="Yang R."/>
            <person name="Briner A.E."/>
            <person name="Felis G.E."/>
            <person name="de Vos W.M."/>
            <person name="Barrangou R."/>
            <person name="Klaenhammer T.R."/>
            <person name="Caufield P.W."/>
            <person name="Cui Y."/>
            <person name="Zhang H."/>
            <person name="O'Toole P.W."/>
        </authorList>
    </citation>
    <scope>NUCLEOTIDE SEQUENCE [LARGE SCALE GENOMIC DNA]</scope>
    <source>
        <strain evidence="2 3">DSM 15354</strain>
    </source>
</reference>
<protein>
    <submittedName>
        <fullName evidence="2">Uncharacterized protein</fullName>
    </submittedName>
</protein>
<dbReference type="PATRIC" id="fig|1122152.4.peg.417"/>
<dbReference type="AlphaFoldDB" id="A0A0R1S6U0"/>